<dbReference type="PRINTS" id="PR00081">
    <property type="entry name" value="GDHRDH"/>
</dbReference>
<sequence length="270" mass="29297">MPSYVITGGRGIAYEFAKQLSSKPENHVFTVVRNPDAVPALGQLAAERKNLHVLKADLTDLPALKQAAKDVAAVTGGTLDVLLNVAAWLSSDVNSYKTLSEFEGNEEVLAKDLRESFEVNVVGVIYVTNSFLPLLRAGQTKKVITLSTGMADPDFNYRANQAQAGPYTISKAATNMVNSKYAAEFADEGFKFLAISPGLVDTAVPGTTMNDEQMAGVMKMVAGFKKAFPDFSGQYISPTESVNLMLDIIDTLKPEENGTFISHHRNKNWL</sequence>
<accession>A0A0C3QLJ5</accession>
<evidence type="ECO:0000256" key="1">
    <source>
        <dbReference type="ARBA" id="ARBA00022857"/>
    </source>
</evidence>
<dbReference type="PROSITE" id="PS00061">
    <property type="entry name" value="ADH_SHORT"/>
    <property type="match status" value="1"/>
</dbReference>
<dbReference type="InterPro" id="IPR052184">
    <property type="entry name" value="SDR_enzymes"/>
</dbReference>
<reference evidence="2 3" key="1">
    <citation type="submission" date="2014-04" db="EMBL/GenBank/DDBJ databases">
        <authorList>
            <consortium name="DOE Joint Genome Institute"/>
            <person name="Kuo A."/>
            <person name="Girlanda M."/>
            <person name="Perotto S."/>
            <person name="Kohler A."/>
            <person name="Nagy L.G."/>
            <person name="Floudas D."/>
            <person name="Copeland A."/>
            <person name="Barry K.W."/>
            <person name="Cichocki N."/>
            <person name="Veneault-Fourrey C."/>
            <person name="LaButti K."/>
            <person name="Lindquist E.A."/>
            <person name="Lipzen A."/>
            <person name="Lundell T."/>
            <person name="Morin E."/>
            <person name="Murat C."/>
            <person name="Sun H."/>
            <person name="Tunlid A."/>
            <person name="Henrissat B."/>
            <person name="Grigoriev I.V."/>
            <person name="Hibbett D.S."/>
            <person name="Martin F."/>
            <person name="Nordberg H.P."/>
            <person name="Cantor M.N."/>
            <person name="Hua S.X."/>
        </authorList>
    </citation>
    <scope>NUCLEOTIDE SEQUENCE [LARGE SCALE GENOMIC DNA]</scope>
    <source>
        <strain evidence="2 3">MUT 4182</strain>
    </source>
</reference>
<dbReference type="InterPro" id="IPR036291">
    <property type="entry name" value="NAD(P)-bd_dom_sf"/>
</dbReference>
<name>A0A0C3QLJ5_9AGAM</name>
<dbReference type="OrthoDB" id="9876299at2759"/>
<dbReference type="CDD" id="cd05325">
    <property type="entry name" value="carb_red_sniffer_like_SDR_c"/>
    <property type="match status" value="1"/>
</dbReference>
<dbReference type="InterPro" id="IPR002347">
    <property type="entry name" value="SDR_fam"/>
</dbReference>
<evidence type="ECO:0008006" key="4">
    <source>
        <dbReference type="Google" id="ProtNLM"/>
    </source>
</evidence>
<dbReference type="InterPro" id="IPR020904">
    <property type="entry name" value="Sc_DH/Rdtase_CS"/>
</dbReference>
<dbReference type="EMBL" id="KN822994">
    <property type="protein sequence ID" value="KIO28481.1"/>
    <property type="molecule type" value="Genomic_DNA"/>
</dbReference>
<evidence type="ECO:0000313" key="3">
    <source>
        <dbReference type="Proteomes" id="UP000054248"/>
    </source>
</evidence>
<reference evidence="3" key="2">
    <citation type="submission" date="2015-01" db="EMBL/GenBank/DDBJ databases">
        <title>Evolutionary Origins and Diversification of the Mycorrhizal Mutualists.</title>
        <authorList>
            <consortium name="DOE Joint Genome Institute"/>
            <consortium name="Mycorrhizal Genomics Consortium"/>
            <person name="Kohler A."/>
            <person name="Kuo A."/>
            <person name="Nagy L.G."/>
            <person name="Floudas D."/>
            <person name="Copeland A."/>
            <person name="Barry K.W."/>
            <person name="Cichocki N."/>
            <person name="Veneault-Fourrey C."/>
            <person name="LaButti K."/>
            <person name="Lindquist E.A."/>
            <person name="Lipzen A."/>
            <person name="Lundell T."/>
            <person name="Morin E."/>
            <person name="Murat C."/>
            <person name="Riley R."/>
            <person name="Ohm R."/>
            <person name="Sun H."/>
            <person name="Tunlid A."/>
            <person name="Henrissat B."/>
            <person name="Grigoriev I.V."/>
            <person name="Hibbett D.S."/>
            <person name="Martin F."/>
        </authorList>
    </citation>
    <scope>NUCLEOTIDE SEQUENCE [LARGE SCALE GENOMIC DNA]</scope>
    <source>
        <strain evidence="3">MUT 4182</strain>
    </source>
</reference>
<proteinExistence type="predicted"/>
<keyword evidence="3" id="KW-1185">Reference proteome</keyword>
<keyword evidence="1" id="KW-0521">NADP</keyword>
<dbReference type="PANTHER" id="PTHR45458:SF3">
    <property type="entry name" value="CHAIN DEHYDROGENASE (ATSC), PUTATIVE-RELATED"/>
    <property type="match status" value="1"/>
</dbReference>
<dbReference type="PANTHER" id="PTHR45458">
    <property type="entry name" value="SHORT-CHAIN DEHYDROGENASE/REDUCTASE SDR"/>
    <property type="match status" value="1"/>
</dbReference>
<dbReference type="Gene3D" id="3.40.50.720">
    <property type="entry name" value="NAD(P)-binding Rossmann-like Domain"/>
    <property type="match status" value="1"/>
</dbReference>
<organism evidence="2 3">
    <name type="scientific">Tulasnella calospora MUT 4182</name>
    <dbReference type="NCBI Taxonomy" id="1051891"/>
    <lineage>
        <taxon>Eukaryota</taxon>
        <taxon>Fungi</taxon>
        <taxon>Dikarya</taxon>
        <taxon>Basidiomycota</taxon>
        <taxon>Agaricomycotina</taxon>
        <taxon>Agaricomycetes</taxon>
        <taxon>Cantharellales</taxon>
        <taxon>Tulasnellaceae</taxon>
        <taxon>Tulasnella</taxon>
    </lineage>
</organism>
<evidence type="ECO:0000313" key="2">
    <source>
        <dbReference type="EMBL" id="KIO28481.1"/>
    </source>
</evidence>
<dbReference type="Pfam" id="PF00106">
    <property type="entry name" value="adh_short"/>
    <property type="match status" value="1"/>
</dbReference>
<gene>
    <name evidence="2" type="ORF">M407DRAFT_22371</name>
</gene>
<dbReference type="AlphaFoldDB" id="A0A0C3QLJ5"/>
<dbReference type="SUPFAM" id="SSF51735">
    <property type="entry name" value="NAD(P)-binding Rossmann-fold domains"/>
    <property type="match status" value="1"/>
</dbReference>
<dbReference type="HOGENOM" id="CLU_010194_9_2_1"/>
<dbReference type="GO" id="GO:0016616">
    <property type="term" value="F:oxidoreductase activity, acting on the CH-OH group of donors, NAD or NADP as acceptor"/>
    <property type="evidence" value="ECO:0007669"/>
    <property type="project" value="TreeGrafter"/>
</dbReference>
<dbReference type="Proteomes" id="UP000054248">
    <property type="component" value="Unassembled WGS sequence"/>
</dbReference>
<protein>
    <recommendedName>
        <fullName evidence="4">NAD(P)-binding protein</fullName>
    </recommendedName>
</protein>